<keyword evidence="2 6" id="KW-0312">Gluconeogenesis</keyword>
<dbReference type="NCBIfam" id="TIGR00419">
    <property type="entry name" value="tim"/>
    <property type="match status" value="1"/>
</dbReference>
<dbReference type="PROSITE" id="PS51440">
    <property type="entry name" value="TIM_2"/>
    <property type="match status" value="1"/>
</dbReference>
<feature type="binding site" evidence="6">
    <location>
        <begin position="254"/>
        <end position="255"/>
    </location>
    <ligand>
        <name>substrate</name>
    </ligand>
</feature>
<dbReference type="RefSeq" id="WP_369084072.1">
    <property type="nucleotide sequence ID" value="NZ_JBFSHR010000002.1"/>
</dbReference>
<comment type="similarity">
    <text evidence="1 6 7">Belongs to the triosephosphate isomerase family.</text>
</comment>
<comment type="catalytic activity">
    <reaction evidence="6 7">
        <text>D-glyceraldehyde 3-phosphate = dihydroxyacetone phosphate</text>
        <dbReference type="Rhea" id="RHEA:18585"/>
        <dbReference type="ChEBI" id="CHEBI:57642"/>
        <dbReference type="ChEBI" id="CHEBI:59776"/>
        <dbReference type="EC" id="5.3.1.1"/>
    </reaction>
</comment>
<proteinExistence type="inferred from homology"/>
<evidence type="ECO:0000256" key="3">
    <source>
        <dbReference type="ARBA" id="ARBA00022490"/>
    </source>
</evidence>
<dbReference type="InterPro" id="IPR013785">
    <property type="entry name" value="Aldolase_TIM"/>
</dbReference>
<comment type="pathway">
    <text evidence="6 7">Carbohydrate biosynthesis; gluconeogenesis.</text>
</comment>
<evidence type="ECO:0000256" key="4">
    <source>
        <dbReference type="ARBA" id="ARBA00023152"/>
    </source>
</evidence>
<feature type="binding site" evidence="6">
    <location>
        <position position="193"/>
    </location>
    <ligand>
        <name>substrate</name>
    </ligand>
</feature>
<organism evidence="8 9">
    <name type="scientific">Ferrimicrobium acidiphilum</name>
    <dbReference type="NCBI Taxonomy" id="121039"/>
    <lineage>
        <taxon>Bacteria</taxon>
        <taxon>Bacillati</taxon>
        <taxon>Actinomycetota</taxon>
        <taxon>Acidimicrobiia</taxon>
        <taxon>Acidimicrobiales</taxon>
        <taxon>Acidimicrobiaceae</taxon>
        <taxon>Ferrimicrobium</taxon>
    </lineage>
</organism>
<comment type="subunit">
    <text evidence="6 7">Homodimer.</text>
</comment>
<name>A0ABV3XYJ0_9ACTN</name>
<feature type="active site" description="Electrophile" evidence="6">
    <location>
        <position position="115"/>
    </location>
</feature>
<dbReference type="Gene3D" id="3.20.20.70">
    <property type="entry name" value="Aldolase class I"/>
    <property type="match status" value="1"/>
</dbReference>
<dbReference type="EMBL" id="JBFSHR010000002">
    <property type="protein sequence ID" value="MEX6428374.1"/>
    <property type="molecule type" value="Genomic_DNA"/>
</dbReference>
<evidence type="ECO:0000256" key="7">
    <source>
        <dbReference type="RuleBase" id="RU363013"/>
    </source>
</evidence>
<evidence type="ECO:0000256" key="1">
    <source>
        <dbReference type="ARBA" id="ARBA00007422"/>
    </source>
</evidence>
<comment type="function">
    <text evidence="6">Involved in the gluconeogenesis. Catalyzes stereospecifically the conversion of dihydroxyacetone phosphate (DHAP) to D-glyceraldehyde-3-phosphate (G3P).</text>
</comment>
<dbReference type="Pfam" id="PF00121">
    <property type="entry name" value="TIM"/>
    <property type="match status" value="1"/>
</dbReference>
<dbReference type="InterPro" id="IPR000652">
    <property type="entry name" value="Triosephosphate_isomerase"/>
</dbReference>
<evidence type="ECO:0000313" key="9">
    <source>
        <dbReference type="Proteomes" id="UP001560267"/>
    </source>
</evidence>
<feature type="active site" description="Proton acceptor" evidence="6">
    <location>
        <position position="187"/>
    </location>
</feature>
<evidence type="ECO:0000313" key="8">
    <source>
        <dbReference type="EMBL" id="MEX6428374.1"/>
    </source>
</evidence>
<dbReference type="InterPro" id="IPR035990">
    <property type="entry name" value="TIM_sf"/>
</dbReference>
<evidence type="ECO:0000256" key="5">
    <source>
        <dbReference type="ARBA" id="ARBA00023235"/>
    </source>
</evidence>
<dbReference type="SUPFAM" id="SSF51351">
    <property type="entry name" value="Triosephosphate isomerase (TIM)"/>
    <property type="match status" value="1"/>
</dbReference>
<keyword evidence="9" id="KW-1185">Reference proteome</keyword>
<dbReference type="InterPro" id="IPR022896">
    <property type="entry name" value="TrioseP_Isoase_bac/euk"/>
</dbReference>
<reference evidence="8 9" key="1">
    <citation type="submission" date="2024-07" db="EMBL/GenBank/DDBJ databases">
        <title>Draft Genome Sequence of Ferrimicrobium acidiphilum Strain YE2023, Isolated from a Pulp of Bioleach Reactor.</title>
        <authorList>
            <person name="Elkina Y.A."/>
            <person name="Bulaeva A.G."/>
            <person name="Beletsky A.V."/>
            <person name="Mardanov A.V."/>
        </authorList>
    </citation>
    <scope>NUCLEOTIDE SEQUENCE [LARGE SCALE GENOMIC DNA]</scope>
    <source>
        <strain evidence="8 9">YE2023</strain>
    </source>
</reference>
<keyword evidence="4 6" id="KW-0324">Glycolysis</keyword>
<feature type="binding site" evidence="6">
    <location>
        <begin position="25"/>
        <end position="27"/>
    </location>
    <ligand>
        <name>substrate</name>
    </ligand>
</feature>
<dbReference type="EC" id="5.3.1.1" evidence="6 7"/>
<comment type="pathway">
    <text evidence="6 7">Carbohydrate degradation; glycolysis; D-glyceraldehyde 3-phosphate from glycerone phosphate: step 1/1.</text>
</comment>
<dbReference type="GO" id="GO:0004807">
    <property type="term" value="F:triose-phosphate isomerase activity"/>
    <property type="evidence" value="ECO:0007669"/>
    <property type="project" value="UniProtKB-EC"/>
</dbReference>
<comment type="subcellular location">
    <subcellularLocation>
        <location evidence="6 7">Cytoplasm</location>
    </subcellularLocation>
</comment>
<gene>
    <name evidence="6 8" type="primary">tpiA</name>
    <name evidence="8" type="ORF">AB6A68_00755</name>
</gene>
<dbReference type="HAMAP" id="MF_00147_B">
    <property type="entry name" value="TIM_B"/>
    <property type="match status" value="1"/>
</dbReference>
<sequence>MTRKLDDLVAAADPASGRVRLISGNWKMNLNHLEAIALVQKLYHLLRPEDFRYAEVGIHPPFTALRSLQLTFEADRMPFTLGAQNCSDEAAGAYTGEVSAPMLAKLGVGYVIVGHSERRRLFHETSELVARKALAVQQAGMHPIVCIGESAQERAAGMTQEVLTAQLSPVLESYPVGAIDGVVIAYEPVWAIGAGEAADPDAVGEITRAIRAFVSERLGEAVGARIRIQYGGSVNVGNARAFMTLDDVDGLLVGGASLDPDAFALLIKSA</sequence>
<comment type="caution">
    <text evidence="8">The sequence shown here is derived from an EMBL/GenBank/DDBJ whole genome shotgun (WGS) entry which is preliminary data.</text>
</comment>
<accession>A0ABV3XYJ0</accession>
<dbReference type="PANTHER" id="PTHR21139">
    <property type="entry name" value="TRIOSEPHOSPHATE ISOMERASE"/>
    <property type="match status" value="1"/>
</dbReference>
<evidence type="ECO:0000256" key="6">
    <source>
        <dbReference type="HAMAP-Rule" id="MF_00147"/>
    </source>
</evidence>
<feature type="binding site" evidence="6">
    <location>
        <position position="233"/>
    </location>
    <ligand>
        <name>substrate</name>
    </ligand>
</feature>
<dbReference type="Proteomes" id="UP001560267">
    <property type="component" value="Unassembled WGS sequence"/>
</dbReference>
<dbReference type="PANTHER" id="PTHR21139:SF42">
    <property type="entry name" value="TRIOSEPHOSPHATE ISOMERASE"/>
    <property type="match status" value="1"/>
</dbReference>
<keyword evidence="5 6" id="KW-0413">Isomerase</keyword>
<dbReference type="CDD" id="cd00311">
    <property type="entry name" value="TIM"/>
    <property type="match status" value="1"/>
</dbReference>
<protein>
    <recommendedName>
        <fullName evidence="6 7">Triosephosphate isomerase</fullName>
        <shortName evidence="6">TIM</shortName>
        <shortName evidence="6">TPI</shortName>
        <ecNumber evidence="6 7">5.3.1.1</ecNumber>
    </recommendedName>
    <alternativeName>
        <fullName evidence="6">Triose-phosphate isomerase</fullName>
    </alternativeName>
</protein>
<keyword evidence="3 6" id="KW-0963">Cytoplasm</keyword>
<evidence type="ECO:0000256" key="2">
    <source>
        <dbReference type="ARBA" id="ARBA00022432"/>
    </source>
</evidence>